<evidence type="ECO:0000313" key="1">
    <source>
        <dbReference type="EMBL" id="KAJ9103418.1"/>
    </source>
</evidence>
<reference evidence="1" key="1">
    <citation type="submission" date="2023-04" db="EMBL/GenBank/DDBJ databases">
        <title>Draft Genome sequencing of Naganishia species isolated from polar environments using Oxford Nanopore Technology.</title>
        <authorList>
            <person name="Leo P."/>
            <person name="Venkateswaran K."/>
        </authorList>
    </citation>
    <scope>NUCLEOTIDE SEQUENCE</scope>
    <source>
        <strain evidence="1">MNA-CCFEE 5261</strain>
    </source>
</reference>
<comment type="caution">
    <text evidence="1">The sequence shown here is derived from an EMBL/GenBank/DDBJ whole genome shotgun (WGS) entry which is preliminary data.</text>
</comment>
<keyword evidence="2" id="KW-1185">Reference proteome</keyword>
<dbReference type="EMBL" id="JASBWR010000046">
    <property type="protein sequence ID" value="KAJ9103418.1"/>
    <property type="molecule type" value="Genomic_DNA"/>
</dbReference>
<sequence length="531" mass="59892">MSVSSPSSSPSSPLTPRTRSRLSRLGSETNIKVICRIRPANDAESRRGGKLLSVELETVVSVCSKEPGLALDFEFDRVFTEDSSQDEVYNESVKLTVEDFVQGYNGTILAYGQTGSGKSYTMMGPLNNSISQLRGIIPRISETIFESCKKRPDLAFNILVSFMEIYMEQIHDLLDPYSGTDHTRFMIQEDKNEGIYVRGLSEKSVTSPQDLELLLNEGLAIRTMSSTQMNADSSRSHAIFHIKLRLVNPTNKSTIKSNLFLVDLAGSEKVNKTGATGHSLEEAKKINSSLSRLGTVIYALTDGKSVHIPYRDSKLTRILQEALGGNSRTTLIVTCSPSTMNENETISTLRFGARAKNIRNVAHINMELSPSQMKEKLEQLEIDNRVQQVYISRLEQELGQWRQGPPLQSSETDEIALRDNKIAELENTVLTMKMENLKVAHEEELKMFKLENTLRRLNDKLSDIELINLNLRKHLIITEKLIESRDNRINKLEQFIANQRMQVQTESESFESKLAHLKDRIDAHEETIPIS</sequence>
<protein>
    <submittedName>
        <fullName evidence="1">Uncharacterized protein</fullName>
    </submittedName>
</protein>
<evidence type="ECO:0000313" key="2">
    <source>
        <dbReference type="Proteomes" id="UP001241377"/>
    </source>
</evidence>
<gene>
    <name evidence="1" type="ORF">QFC19_004369</name>
</gene>
<proteinExistence type="predicted"/>
<organism evidence="1 2">
    <name type="scientific">Naganishia cerealis</name>
    <dbReference type="NCBI Taxonomy" id="610337"/>
    <lineage>
        <taxon>Eukaryota</taxon>
        <taxon>Fungi</taxon>
        <taxon>Dikarya</taxon>
        <taxon>Basidiomycota</taxon>
        <taxon>Agaricomycotina</taxon>
        <taxon>Tremellomycetes</taxon>
        <taxon>Filobasidiales</taxon>
        <taxon>Filobasidiaceae</taxon>
        <taxon>Naganishia</taxon>
    </lineage>
</organism>
<accession>A0ACC2VVH4</accession>
<name>A0ACC2VVH4_9TREE</name>
<dbReference type="Proteomes" id="UP001241377">
    <property type="component" value="Unassembled WGS sequence"/>
</dbReference>